<dbReference type="PANTHER" id="PTHR19446">
    <property type="entry name" value="REVERSE TRANSCRIPTASES"/>
    <property type="match status" value="1"/>
</dbReference>
<dbReference type="STRING" id="4795.A0A225UQR0"/>
<protein>
    <submittedName>
        <fullName evidence="1">Reverse transcriptase</fullName>
    </submittedName>
</protein>
<dbReference type="Proteomes" id="UP000198211">
    <property type="component" value="Unassembled WGS sequence"/>
</dbReference>
<feature type="non-terminal residue" evidence="1">
    <location>
        <position position="212"/>
    </location>
</feature>
<organism evidence="1 2">
    <name type="scientific">Phytophthora megakarya</name>
    <dbReference type="NCBI Taxonomy" id="4795"/>
    <lineage>
        <taxon>Eukaryota</taxon>
        <taxon>Sar</taxon>
        <taxon>Stramenopiles</taxon>
        <taxon>Oomycota</taxon>
        <taxon>Peronosporomycetes</taxon>
        <taxon>Peronosporales</taxon>
        <taxon>Peronosporaceae</taxon>
        <taxon>Phytophthora</taxon>
    </lineage>
</organism>
<sequence length="212" mass="23902">MYNTFGPDDLGNERYLEHFDSVAPILTTVFNNSYSTGVIPRSFAEAFIFVISKGGDTSQPLNYRPIVLLNSDYKILTRVLAWRVRRHITKLVHRTQFGFTPGRTIHDTMVLFEAAKAANVDIELKGIPVETNAMDLVNIAGKANDTVIFILERTMQPAVIQAVDRFLRVSGLRLNVKKSTVVRLGNGHYRAKNEDTKTRRHTAEKIAVVKTK</sequence>
<comment type="caution">
    <text evidence="1">The sequence shown here is derived from an EMBL/GenBank/DDBJ whole genome shotgun (WGS) entry which is preliminary data.</text>
</comment>
<reference evidence="2" key="1">
    <citation type="submission" date="2017-03" db="EMBL/GenBank/DDBJ databases">
        <title>Phytopthora megakarya and P. palmivora, two closely related causual agents of cacao black pod achieved similar genome size and gene model numbers by different mechanisms.</title>
        <authorList>
            <person name="Ali S."/>
            <person name="Shao J."/>
            <person name="Larry D.J."/>
            <person name="Kronmiller B."/>
            <person name="Shen D."/>
            <person name="Strem M.D."/>
            <person name="Melnick R.L."/>
            <person name="Guiltinan M.J."/>
            <person name="Tyler B.M."/>
            <person name="Meinhardt L.W."/>
            <person name="Bailey B.A."/>
        </authorList>
    </citation>
    <scope>NUCLEOTIDE SEQUENCE [LARGE SCALE GENOMIC DNA]</scope>
    <source>
        <strain evidence="2">zdho120</strain>
    </source>
</reference>
<proteinExistence type="predicted"/>
<gene>
    <name evidence="1" type="ORF">PHMEG_00034721</name>
</gene>
<dbReference type="AlphaFoldDB" id="A0A225UQR0"/>
<keyword evidence="1" id="KW-0548">Nucleotidyltransferase</keyword>
<dbReference type="OrthoDB" id="10065625at2759"/>
<name>A0A225UQR0_9STRA</name>
<keyword evidence="1" id="KW-0808">Transferase</keyword>
<keyword evidence="2" id="KW-1185">Reference proteome</keyword>
<dbReference type="GO" id="GO:0003964">
    <property type="term" value="F:RNA-directed DNA polymerase activity"/>
    <property type="evidence" value="ECO:0007669"/>
    <property type="project" value="UniProtKB-KW"/>
</dbReference>
<dbReference type="EMBL" id="NBNE01013105">
    <property type="protein sequence ID" value="OWY95308.1"/>
    <property type="molecule type" value="Genomic_DNA"/>
</dbReference>
<evidence type="ECO:0000313" key="1">
    <source>
        <dbReference type="EMBL" id="OWY95308.1"/>
    </source>
</evidence>
<accession>A0A225UQR0</accession>
<keyword evidence="1" id="KW-0695">RNA-directed DNA polymerase</keyword>
<evidence type="ECO:0000313" key="2">
    <source>
        <dbReference type="Proteomes" id="UP000198211"/>
    </source>
</evidence>